<evidence type="ECO:0000256" key="9">
    <source>
        <dbReference type="RuleBase" id="RU362126"/>
    </source>
</evidence>
<dbReference type="Gene3D" id="2.60.120.200">
    <property type="match status" value="1"/>
</dbReference>
<keyword evidence="9" id="KW-0732">Signal</keyword>
<dbReference type="InterPro" id="IPR009033">
    <property type="entry name" value="Calreticulin/calnexin_P_dom_sf"/>
</dbReference>
<feature type="transmembrane region" description="Helical" evidence="9">
    <location>
        <begin position="488"/>
        <end position="518"/>
    </location>
</feature>
<dbReference type="PROSITE" id="PS00804">
    <property type="entry name" value="CALRETICULIN_2"/>
    <property type="match status" value="1"/>
</dbReference>
<keyword evidence="12" id="KW-1185">Reference proteome</keyword>
<evidence type="ECO:0000256" key="3">
    <source>
        <dbReference type="ARBA" id="ARBA00022692"/>
    </source>
</evidence>
<evidence type="ECO:0000256" key="2">
    <source>
        <dbReference type="ARBA" id="ARBA00010983"/>
    </source>
</evidence>
<dbReference type="GO" id="GO:0006457">
    <property type="term" value="P:protein folding"/>
    <property type="evidence" value="ECO:0007669"/>
    <property type="project" value="InterPro"/>
</dbReference>
<accession>A0A9P8PDA6</accession>
<keyword evidence="3 9" id="KW-0812">Transmembrane</keyword>
<reference evidence="11" key="2">
    <citation type="submission" date="2021-01" db="EMBL/GenBank/DDBJ databases">
        <authorList>
            <person name="Schikora-Tamarit M.A."/>
        </authorList>
    </citation>
    <scope>NUCLEOTIDE SEQUENCE</scope>
    <source>
        <strain evidence="11">NCAIM Y.01608</strain>
    </source>
</reference>
<comment type="subcellular location">
    <subcellularLocation>
        <location evidence="1">Endoplasmic reticulum membrane</location>
        <topology evidence="1">Single-pass type I membrane protein</topology>
    </subcellularLocation>
</comment>
<dbReference type="InterPro" id="IPR018124">
    <property type="entry name" value="Calret/calnex_CS"/>
</dbReference>
<feature type="region of interest" description="Disordered" evidence="10">
    <location>
        <begin position="231"/>
        <end position="252"/>
    </location>
</feature>
<feature type="region of interest" description="Disordered" evidence="10">
    <location>
        <begin position="521"/>
        <end position="557"/>
    </location>
</feature>
<dbReference type="InterPro" id="IPR013320">
    <property type="entry name" value="ConA-like_dom_sf"/>
</dbReference>
<evidence type="ECO:0000313" key="12">
    <source>
        <dbReference type="Proteomes" id="UP000788993"/>
    </source>
</evidence>
<keyword evidence="4 9" id="KW-0256">Endoplasmic reticulum</keyword>
<evidence type="ECO:0000256" key="8">
    <source>
        <dbReference type="PIRSR" id="PIRSR601580-3"/>
    </source>
</evidence>
<dbReference type="Pfam" id="PF00262">
    <property type="entry name" value="Calreticulin"/>
    <property type="match status" value="1"/>
</dbReference>
<dbReference type="PROSITE" id="PS00803">
    <property type="entry name" value="CALRETICULIN_1"/>
    <property type="match status" value="1"/>
</dbReference>
<evidence type="ECO:0000256" key="1">
    <source>
        <dbReference type="ARBA" id="ARBA00004115"/>
    </source>
</evidence>
<organism evidence="11 12">
    <name type="scientific">Ogataea polymorpha</name>
    <dbReference type="NCBI Taxonomy" id="460523"/>
    <lineage>
        <taxon>Eukaryota</taxon>
        <taxon>Fungi</taxon>
        <taxon>Dikarya</taxon>
        <taxon>Ascomycota</taxon>
        <taxon>Saccharomycotina</taxon>
        <taxon>Pichiomycetes</taxon>
        <taxon>Pichiales</taxon>
        <taxon>Pichiaceae</taxon>
        <taxon>Ogataea</taxon>
    </lineage>
</organism>
<dbReference type="PROSITE" id="PS00805">
    <property type="entry name" value="CALRETICULIN_REPEAT"/>
    <property type="match status" value="1"/>
</dbReference>
<comment type="caution">
    <text evidence="11">The sequence shown here is derived from an EMBL/GenBank/DDBJ whole genome shotgun (WGS) entry which is preliminary data.</text>
</comment>
<name>A0A9P8PDA6_9ASCO</name>
<dbReference type="Proteomes" id="UP000788993">
    <property type="component" value="Unassembled WGS sequence"/>
</dbReference>
<evidence type="ECO:0000256" key="7">
    <source>
        <dbReference type="ARBA" id="ARBA00023186"/>
    </source>
</evidence>
<dbReference type="EMBL" id="JAEUBD010000983">
    <property type="protein sequence ID" value="KAH3670153.1"/>
    <property type="molecule type" value="Genomic_DNA"/>
</dbReference>
<feature type="signal peptide" evidence="9">
    <location>
        <begin position="1"/>
        <end position="18"/>
    </location>
</feature>
<feature type="disulfide bond" evidence="8">
    <location>
        <begin position="122"/>
        <end position="157"/>
    </location>
</feature>
<evidence type="ECO:0000313" key="11">
    <source>
        <dbReference type="EMBL" id="KAH3670153.1"/>
    </source>
</evidence>
<dbReference type="FunFam" id="2.10.250.10:FF:000001">
    <property type="entry name" value="Calnexin homolog"/>
    <property type="match status" value="1"/>
</dbReference>
<dbReference type="GO" id="GO:0005789">
    <property type="term" value="C:endoplasmic reticulum membrane"/>
    <property type="evidence" value="ECO:0007669"/>
    <property type="project" value="UniProtKB-SubCell"/>
</dbReference>
<dbReference type="InterPro" id="IPR001580">
    <property type="entry name" value="Calret/calnex"/>
</dbReference>
<dbReference type="GO" id="GO:0036503">
    <property type="term" value="P:ERAD pathway"/>
    <property type="evidence" value="ECO:0007669"/>
    <property type="project" value="TreeGrafter"/>
</dbReference>
<dbReference type="PANTHER" id="PTHR11073:SF1">
    <property type="entry name" value="CALNEXIN 14D-RELATED"/>
    <property type="match status" value="1"/>
</dbReference>
<keyword evidence="7 9" id="KW-0143">Chaperone</keyword>
<dbReference type="PANTHER" id="PTHR11073">
    <property type="entry name" value="CALRETICULIN AND CALNEXIN"/>
    <property type="match status" value="1"/>
</dbReference>
<dbReference type="AlphaFoldDB" id="A0A9P8PDA6"/>
<evidence type="ECO:0000256" key="4">
    <source>
        <dbReference type="ARBA" id="ARBA00022824"/>
    </source>
</evidence>
<dbReference type="SUPFAM" id="SSF63887">
    <property type="entry name" value="P-domain of calnexin/calreticulin"/>
    <property type="match status" value="1"/>
</dbReference>
<dbReference type="SUPFAM" id="SSF49899">
    <property type="entry name" value="Concanavalin A-like lectins/glucanases"/>
    <property type="match status" value="2"/>
</dbReference>
<comment type="similarity">
    <text evidence="2 9">Belongs to the calreticulin family.</text>
</comment>
<evidence type="ECO:0000256" key="5">
    <source>
        <dbReference type="ARBA" id="ARBA00022989"/>
    </source>
</evidence>
<keyword evidence="8" id="KW-1015">Disulfide bond</keyword>
<feature type="compositionally biased region" description="Basic and acidic residues" evidence="10">
    <location>
        <begin position="231"/>
        <end position="245"/>
    </location>
</feature>
<dbReference type="Gene3D" id="2.10.250.10">
    <property type="entry name" value="Calreticulin/calnexin, P domain"/>
    <property type="match status" value="1"/>
</dbReference>
<protein>
    <recommendedName>
        <fullName evidence="13">Calnexin</fullName>
    </recommendedName>
</protein>
<proteinExistence type="inferred from homology"/>
<gene>
    <name evidence="11" type="ORF">OGATHE_002966</name>
</gene>
<keyword evidence="6 9" id="KW-0472">Membrane</keyword>
<dbReference type="GO" id="GO:0051082">
    <property type="term" value="F:unfolded protein binding"/>
    <property type="evidence" value="ECO:0007669"/>
    <property type="project" value="InterPro"/>
</dbReference>
<dbReference type="FunFam" id="2.60.120.200:FF:000011">
    <property type="entry name" value="Probable calnexin"/>
    <property type="match status" value="1"/>
</dbReference>
<keyword evidence="5 9" id="KW-1133">Transmembrane helix</keyword>
<reference evidence="11" key="1">
    <citation type="journal article" date="2021" name="Open Biol.">
        <title>Shared evolutionary footprints suggest mitochondrial oxidative damage underlies multiple complex I losses in fungi.</title>
        <authorList>
            <person name="Schikora-Tamarit M.A."/>
            <person name="Marcet-Houben M."/>
            <person name="Nosek J."/>
            <person name="Gabaldon T."/>
        </authorList>
    </citation>
    <scope>NUCLEOTIDE SEQUENCE</scope>
    <source>
        <strain evidence="11">NCAIM Y.01608</strain>
    </source>
</reference>
<evidence type="ECO:0008006" key="13">
    <source>
        <dbReference type="Google" id="ProtNLM"/>
    </source>
</evidence>
<feature type="chain" id="PRO_5040548079" description="Calnexin" evidence="9">
    <location>
        <begin position="19"/>
        <end position="557"/>
    </location>
</feature>
<dbReference type="PRINTS" id="PR00626">
    <property type="entry name" value="CALRETICULIN"/>
</dbReference>
<evidence type="ECO:0000256" key="6">
    <source>
        <dbReference type="ARBA" id="ARBA00023136"/>
    </source>
</evidence>
<evidence type="ECO:0000256" key="10">
    <source>
        <dbReference type="SAM" id="MobiDB-lite"/>
    </source>
</evidence>
<dbReference type="GO" id="GO:0005509">
    <property type="term" value="F:calcium ion binding"/>
    <property type="evidence" value="ECO:0007669"/>
    <property type="project" value="InterPro"/>
</dbReference>
<feature type="compositionally biased region" description="Basic and acidic residues" evidence="10">
    <location>
        <begin position="526"/>
        <end position="557"/>
    </location>
</feature>
<sequence length="557" mass="62694">MKVSRPIILLFLSLVSYAADVERKDFLPLSLESDAFFEQFNETWASRWKPSHSKRDENFVYRGEWDVEEPTVNPGLKGDKGLVAKTEAAHHAISARLPTPFDNTNNTLVLQYEVKLQKGLECGGAYIKLLSQEGGVSDSVEFSNDTPYQVMFGPDKCGMSNKVHFILRRKNPKTGEYEEKHLKVPPMARIVKTSTLYTLIIKPNQDFEIRINGEVAKAGSLLDSRYFDLTPPKEIDDPNDEKPADWVDDELIPDPNAVKPEDWDEDAPYLIPDPNAVKPEDWDEDAEAYIPDPDAVKPEYWDEEEDGEWIAPKIPNPACEQHGCGPWSAPKIRNPDYKGKWTPELIENPDYKGPWSPRKIPNPEYYEDPTPSNLEPIGALGFELWTMTDSIMFDNIYLGHSIEEAEYIGNNTFLPKVEIEEQIAAANAPQAKYDAEEPEKQIEEQSLVSDLLDKSVDRVLKVYASGKAYWADLLDDPTKTLLNRPGEAFFFASVVVGTITTTFAISATIVSIFATLFAPSTPQPVKRSEAKERIESVKEKATASDSKVNETEAVKRG</sequence>